<dbReference type="InterPro" id="IPR035965">
    <property type="entry name" value="PAS-like_dom_sf"/>
</dbReference>
<proteinExistence type="predicted"/>
<feature type="domain" description="MEKHLA" evidence="1">
    <location>
        <begin position="10"/>
        <end position="123"/>
    </location>
</feature>
<dbReference type="SUPFAM" id="SSF55785">
    <property type="entry name" value="PYP-like sensor domain (PAS domain)"/>
    <property type="match status" value="1"/>
</dbReference>
<accession>A0AAE4B2X1</accession>
<dbReference type="EMBL" id="JAUSUZ010000001">
    <property type="protein sequence ID" value="MDQ0371131.1"/>
    <property type="molecule type" value="Genomic_DNA"/>
</dbReference>
<evidence type="ECO:0000313" key="2">
    <source>
        <dbReference type="EMBL" id="MDQ0371131.1"/>
    </source>
</evidence>
<dbReference type="NCBIfam" id="TIGR00229">
    <property type="entry name" value="sensory_box"/>
    <property type="match status" value="1"/>
</dbReference>
<dbReference type="InterPro" id="IPR000014">
    <property type="entry name" value="PAS"/>
</dbReference>
<organism evidence="2 3">
    <name type="scientific">Catenuloplanes indicus</name>
    <dbReference type="NCBI Taxonomy" id="137267"/>
    <lineage>
        <taxon>Bacteria</taxon>
        <taxon>Bacillati</taxon>
        <taxon>Actinomycetota</taxon>
        <taxon>Actinomycetes</taxon>
        <taxon>Micromonosporales</taxon>
        <taxon>Micromonosporaceae</taxon>
        <taxon>Catenuloplanes</taxon>
    </lineage>
</organism>
<sequence length="125" mass="13904">MAAAVMLPAGLSGADAETWLHEAPFGLLAQDDAADPRFVYANRTAQWLFGYDREEFTGLPSRLSAAAADRTARAEFLESVRRNGFVRGYRGLRVTREGRPFWTEDVTVWNLEAGQAALIPRWTDA</sequence>
<dbReference type="Gene3D" id="3.30.450.20">
    <property type="entry name" value="PAS domain"/>
    <property type="match status" value="1"/>
</dbReference>
<keyword evidence="3" id="KW-1185">Reference proteome</keyword>
<comment type="caution">
    <text evidence="2">The sequence shown here is derived from an EMBL/GenBank/DDBJ whole genome shotgun (WGS) entry which is preliminary data.</text>
</comment>
<protein>
    <submittedName>
        <fullName evidence="2">PAS domain S-box-containing protein</fullName>
    </submittedName>
</protein>
<dbReference type="AlphaFoldDB" id="A0AAE4B2X1"/>
<dbReference type="InterPro" id="IPR013978">
    <property type="entry name" value="MEKHLA"/>
</dbReference>
<gene>
    <name evidence="2" type="ORF">J2S42_007800</name>
</gene>
<name>A0AAE4B2X1_9ACTN</name>
<dbReference type="Proteomes" id="UP001240236">
    <property type="component" value="Unassembled WGS sequence"/>
</dbReference>
<evidence type="ECO:0000313" key="3">
    <source>
        <dbReference type="Proteomes" id="UP001240236"/>
    </source>
</evidence>
<reference evidence="2 3" key="1">
    <citation type="submission" date="2023-07" db="EMBL/GenBank/DDBJ databases">
        <title>Sequencing the genomes of 1000 actinobacteria strains.</title>
        <authorList>
            <person name="Klenk H.-P."/>
        </authorList>
    </citation>
    <scope>NUCLEOTIDE SEQUENCE [LARGE SCALE GENOMIC DNA]</scope>
    <source>
        <strain evidence="2 3">DSM 44709</strain>
    </source>
</reference>
<evidence type="ECO:0000259" key="1">
    <source>
        <dbReference type="Pfam" id="PF08670"/>
    </source>
</evidence>
<dbReference type="Pfam" id="PF08670">
    <property type="entry name" value="MEKHLA"/>
    <property type="match status" value="1"/>
</dbReference>
<dbReference type="CDD" id="cd00130">
    <property type="entry name" value="PAS"/>
    <property type="match status" value="1"/>
</dbReference>